<dbReference type="EC" id="2.7.7.42" evidence="7"/>
<dbReference type="GO" id="GO:0047388">
    <property type="term" value="F:[glutamine synthetase]-adenylyl-L-tyrosine phosphorylase activity"/>
    <property type="evidence" value="ECO:0007669"/>
    <property type="project" value="UniProtKB-EC"/>
</dbReference>
<evidence type="ECO:0000256" key="6">
    <source>
        <dbReference type="ARBA" id="ARBA00023268"/>
    </source>
</evidence>
<keyword evidence="3 7" id="KW-0547">Nucleotide-binding</keyword>
<evidence type="ECO:0000256" key="1">
    <source>
        <dbReference type="ARBA" id="ARBA00022679"/>
    </source>
</evidence>
<keyword evidence="4 7" id="KW-0067">ATP-binding</keyword>
<keyword evidence="6 7" id="KW-0511">Multifunctional enzyme</keyword>
<keyword evidence="5 7" id="KW-0460">Magnesium</keyword>
<keyword evidence="11" id="KW-1185">Reference proteome</keyword>
<dbReference type="GO" id="GO:0000820">
    <property type="term" value="P:regulation of glutamine family amino acid metabolic process"/>
    <property type="evidence" value="ECO:0007669"/>
    <property type="project" value="UniProtKB-UniRule"/>
</dbReference>
<keyword evidence="10" id="KW-0436">Ligase</keyword>
<name>A0A4R6RPE8_9BURK</name>
<comment type="similarity">
    <text evidence="7">Belongs to the GlnE family.</text>
</comment>
<evidence type="ECO:0000256" key="7">
    <source>
        <dbReference type="HAMAP-Rule" id="MF_00802"/>
    </source>
</evidence>
<dbReference type="Pfam" id="PF08335">
    <property type="entry name" value="GlnD_UR_UTase"/>
    <property type="match status" value="2"/>
</dbReference>
<keyword evidence="2 7" id="KW-0548">Nucleotidyltransferase</keyword>
<dbReference type="GO" id="GO:0016874">
    <property type="term" value="F:ligase activity"/>
    <property type="evidence" value="ECO:0007669"/>
    <property type="project" value="UniProtKB-KW"/>
</dbReference>
<feature type="region of interest" description="Adenylyl transferase" evidence="7">
    <location>
        <begin position="473"/>
        <end position="982"/>
    </location>
</feature>
<feature type="domain" description="Glutamate-ammonia ligase adenylyltransferase repeated" evidence="8">
    <location>
        <begin position="572"/>
        <end position="837"/>
    </location>
</feature>
<evidence type="ECO:0000313" key="10">
    <source>
        <dbReference type="EMBL" id="TDP88512.1"/>
    </source>
</evidence>
<dbReference type="SUPFAM" id="SSF81301">
    <property type="entry name" value="Nucleotidyltransferase"/>
    <property type="match status" value="2"/>
</dbReference>
<evidence type="ECO:0000256" key="4">
    <source>
        <dbReference type="ARBA" id="ARBA00022840"/>
    </source>
</evidence>
<dbReference type="InterPro" id="IPR005190">
    <property type="entry name" value="GlnE_rpt_dom"/>
</dbReference>
<dbReference type="InterPro" id="IPR043519">
    <property type="entry name" value="NT_sf"/>
</dbReference>
<accession>A0A4R6RPE8</accession>
<dbReference type="EC" id="2.7.7.89" evidence="7"/>
<evidence type="ECO:0000259" key="9">
    <source>
        <dbReference type="Pfam" id="PF08335"/>
    </source>
</evidence>
<dbReference type="Gene3D" id="3.30.460.10">
    <property type="entry name" value="Beta Polymerase, domain 2"/>
    <property type="match status" value="2"/>
</dbReference>
<dbReference type="Proteomes" id="UP000294593">
    <property type="component" value="Unassembled WGS sequence"/>
</dbReference>
<dbReference type="PANTHER" id="PTHR30621:SF0">
    <property type="entry name" value="BIFUNCTIONAL GLUTAMINE SYNTHETASE ADENYLYLTRANSFERASE_ADENYLYL-REMOVING ENZYME"/>
    <property type="match status" value="1"/>
</dbReference>
<proteinExistence type="inferred from homology"/>
<dbReference type="Gene3D" id="1.20.120.330">
    <property type="entry name" value="Nucleotidyltransferases domain 2"/>
    <property type="match status" value="2"/>
</dbReference>
<protein>
    <recommendedName>
        <fullName evidence="7">Bifunctional glutamine synthetase adenylyltransferase/adenylyl-removing enzyme</fullName>
    </recommendedName>
    <alternativeName>
        <fullName evidence="7">ATP:glutamine synthetase adenylyltransferase</fullName>
    </alternativeName>
    <alternativeName>
        <fullName evidence="7">ATase</fullName>
    </alternativeName>
    <domain>
        <recommendedName>
            <fullName evidence="7">Glutamine synthetase adenylyl-L-tyrosine phosphorylase</fullName>
            <ecNumber evidence="7">2.7.7.89</ecNumber>
        </recommendedName>
        <alternativeName>
            <fullName evidence="7">Adenylyl removase</fullName>
            <shortName evidence="7">AR</shortName>
            <shortName evidence="7">AT-N</shortName>
        </alternativeName>
    </domain>
    <domain>
        <recommendedName>
            <fullName evidence="7">Glutamine synthetase adenylyl transferase</fullName>
            <ecNumber evidence="7">2.7.7.42</ecNumber>
        </recommendedName>
        <alternativeName>
            <fullName evidence="7">Adenylyl transferase</fullName>
            <shortName evidence="7">AT</shortName>
            <shortName evidence="7">AT-C</shortName>
        </alternativeName>
    </domain>
</protein>
<feature type="domain" description="PII-uridylyltransferase/Glutamine-synthetase adenylyltransferase" evidence="9">
    <location>
        <begin position="289"/>
        <end position="415"/>
    </location>
</feature>
<dbReference type="PANTHER" id="PTHR30621">
    <property type="entry name" value="GLUTAMINE SYNTHETASE ADENYLYLTRANSFERASE"/>
    <property type="match status" value="1"/>
</dbReference>
<organism evidence="10 11">
    <name type="scientific">Aquabacterium commune</name>
    <dbReference type="NCBI Taxonomy" id="70586"/>
    <lineage>
        <taxon>Bacteria</taxon>
        <taxon>Pseudomonadati</taxon>
        <taxon>Pseudomonadota</taxon>
        <taxon>Betaproteobacteria</taxon>
        <taxon>Burkholderiales</taxon>
        <taxon>Aquabacterium</taxon>
    </lineage>
</organism>
<feature type="domain" description="Glutamate-ammonia ligase adenylyltransferase repeated" evidence="8">
    <location>
        <begin position="50"/>
        <end position="249"/>
    </location>
</feature>
<dbReference type="NCBIfam" id="NF008292">
    <property type="entry name" value="PRK11072.1"/>
    <property type="match status" value="1"/>
</dbReference>
<keyword evidence="1 7" id="KW-0808">Transferase</keyword>
<evidence type="ECO:0000313" key="11">
    <source>
        <dbReference type="Proteomes" id="UP000294593"/>
    </source>
</evidence>
<comment type="catalytic activity">
    <reaction evidence="7">
        <text>[glutamine synthetase]-O(4)-(5'-adenylyl)-L-tyrosine + phosphate = [glutamine synthetase]-L-tyrosine + ADP</text>
        <dbReference type="Rhea" id="RHEA:43716"/>
        <dbReference type="Rhea" id="RHEA-COMP:10660"/>
        <dbReference type="Rhea" id="RHEA-COMP:10661"/>
        <dbReference type="ChEBI" id="CHEBI:43474"/>
        <dbReference type="ChEBI" id="CHEBI:46858"/>
        <dbReference type="ChEBI" id="CHEBI:83624"/>
        <dbReference type="ChEBI" id="CHEBI:456216"/>
        <dbReference type="EC" id="2.7.7.89"/>
    </reaction>
</comment>
<dbReference type="SUPFAM" id="SSF81593">
    <property type="entry name" value="Nucleotidyltransferase substrate binding subunit/domain"/>
    <property type="match status" value="2"/>
</dbReference>
<gene>
    <name evidence="7" type="primary">glnE</name>
    <name evidence="10" type="ORF">EV672_101664</name>
</gene>
<feature type="domain" description="PII-uridylyltransferase/Glutamine-synthetase adenylyltransferase" evidence="9">
    <location>
        <begin position="873"/>
        <end position="947"/>
    </location>
</feature>
<dbReference type="CDD" id="cd05401">
    <property type="entry name" value="NT_GlnE_GlnD_like"/>
    <property type="match status" value="2"/>
</dbReference>
<dbReference type="InterPro" id="IPR013546">
    <property type="entry name" value="PII_UdlTrfase/GS_AdlTrfase"/>
</dbReference>
<dbReference type="InterPro" id="IPR023057">
    <property type="entry name" value="GlnE"/>
</dbReference>
<evidence type="ECO:0000256" key="5">
    <source>
        <dbReference type="ARBA" id="ARBA00022842"/>
    </source>
</evidence>
<evidence type="ECO:0000256" key="3">
    <source>
        <dbReference type="ARBA" id="ARBA00022741"/>
    </source>
</evidence>
<dbReference type="GO" id="GO:0005829">
    <property type="term" value="C:cytosol"/>
    <property type="evidence" value="ECO:0007669"/>
    <property type="project" value="TreeGrafter"/>
</dbReference>
<evidence type="ECO:0000256" key="2">
    <source>
        <dbReference type="ARBA" id="ARBA00022695"/>
    </source>
</evidence>
<comment type="cofactor">
    <cofactor evidence="7">
        <name>Mg(2+)</name>
        <dbReference type="ChEBI" id="CHEBI:18420"/>
    </cofactor>
</comment>
<comment type="catalytic activity">
    <reaction evidence="7">
        <text>[glutamine synthetase]-L-tyrosine + ATP = [glutamine synthetase]-O(4)-(5'-adenylyl)-L-tyrosine + diphosphate</text>
        <dbReference type="Rhea" id="RHEA:18589"/>
        <dbReference type="Rhea" id="RHEA-COMP:10660"/>
        <dbReference type="Rhea" id="RHEA-COMP:10661"/>
        <dbReference type="ChEBI" id="CHEBI:30616"/>
        <dbReference type="ChEBI" id="CHEBI:33019"/>
        <dbReference type="ChEBI" id="CHEBI:46858"/>
        <dbReference type="ChEBI" id="CHEBI:83624"/>
        <dbReference type="EC" id="2.7.7.42"/>
    </reaction>
</comment>
<dbReference type="EMBL" id="SNXW01000001">
    <property type="protein sequence ID" value="TDP88512.1"/>
    <property type="molecule type" value="Genomic_DNA"/>
</dbReference>
<dbReference type="HAMAP" id="MF_00802">
    <property type="entry name" value="GlnE"/>
    <property type="match status" value="1"/>
</dbReference>
<dbReference type="GO" id="GO:0005524">
    <property type="term" value="F:ATP binding"/>
    <property type="evidence" value="ECO:0007669"/>
    <property type="project" value="UniProtKB-UniRule"/>
</dbReference>
<reference evidence="10 11" key="1">
    <citation type="submission" date="2019-03" db="EMBL/GenBank/DDBJ databases">
        <title>Genomic Encyclopedia of Type Strains, Phase IV (KMG-IV): sequencing the most valuable type-strain genomes for metagenomic binning, comparative biology and taxonomic classification.</title>
        <authorList>
            <person name="Goeker M."/>
        </authorList>
    </citation>
    <scope>NUCLEOTIDE SEQUENCE [LARGE SCALE GENOMIC DNA]</scope>
    <source>
        <strain evidence="10 11">DSM 11901</strain>
    </source>
</reference>
<dbReference type="GO" id="GO:0000287">
    <property type="term" value="F:magnesium ion binding"/>
    <property type="evidence" value="ECO:0007669"/>
    <property type="project" value="UniProtKB-UniRule"/>
</dbReference>
<dbReference type="Pfam" id="PF03710">
    <property type="entry name" value="GlnE"/>
    <property type="match status" value="2"/>
</dbReference>
<comment type="function">
    <text evidence="7">Involved in the regulation of glutamine synthetase GlnA, a key enzyme in the process to assimilate ammonia. When cellular nitrogen levels are high, the C-terminal adenylyl transferase (AT) inactivates GlnA by covalent transfer of an adenylyl group from ATP to specific tyrosine residue of GlnA, thus reducing its activity. Conversely, when nitrogen levels are low, the N-terminal adenylyl removase (AR) activates GlnA by removing the adenylyl group by phosphorolysis, increasing its activity. The regulatory region of GlnE binds the signal transduction protein PII (GlnB) which indicates the nitrogen status of the cell.</text>
</comment>
<dbReference type="Gene3D" id="1.20.120.1510">
    <property type="match status" value="1"/>
</dbReference>
<feature type="region of interest" description="Adenylyl removase" evidence="7">
    <location>
        <begin position="1"/>
        <end position="473"/>
    </location>
</feature>
<dbReference type="GO" id="GO:0008882">
    <property type="term" value="F:[glutamate-ammonia-ligase] adenylyltransferase activity"/>
    <property type="evidence" value="ECO:0007669"/>
    <property type="project" value="UniProtKB-UniRule"/>
</dbReference>
<dbReference type="AlphaFoldDB" id="A0A4R6RPE8"/>
<evidence type="ECO:0000259" key="8">
    <source>
        <dbReference type="Pfam" id="PF03710"/>
    </source>
</evidence>
<comment type="caution">
    <text evidence="10">The sequence shown here is derived from an EMBL/GenBank/DDBJ whole genome shotgun (WGS) entry which is preliminary data.</text>
</comment>
<sequence length="982" mass="108853">MMDSLPDAASRAHPSTVTAAHSRYVQRIRRRYESELADFAVATPGLPRSADIAALIARLQTGGRDLTSALRVARQLVMERLAVLDVEQSAPMQDVTTVMTELAEVTLDHALAAAKAELDLKHGAPLNEQGQRIDFWVIGMGKLGGRELNVSSDIDLIYVYEEDGLTAGVNGQPHTQVTAHEYFALVARKLSTLIADTTEDGFVFRVDLALRPNGNSGPPVVSMGMLEEYFLVQGREWERFAWLKSRIVAPRHCMPGGAHHARALALRDLVMPFVYRRYLDYGVFEGLRQLHRKIRDEATRRAAGRADRANDVKLSRGGIREIEFTVQLLQVVRGGQFPEIRTRSTLKALPRLVARGLIPEATATRLAECYIFLRRVEHRIQFLDDQQTHMVPTQDADVDWIARSLGLQQGGTHEAQAASTAGHGDCLTAACQLLHTLCEVREFVAMEFDALLHDGREGGSGSNGGCKGCNGPALPVDHEDFAARLPAELAPHVTEFARQPKVAMLSDTAKLRLAKLIGRATKLALSTPEDADGDATEPLGLDAVRHFIDWLNPLLRRDSYLSLLAERQEVLRRLLRLLGLAKWPMRYLLRHPGVIDELADPRLLEGRFDATAYQRELNERHTAWARAGQADEEALMDTLRRAHHAEIFRTLVRDIEGLLTVEQVADDLSALADATLETTLRWSWRELQQRPGKQGKWAVGREPHFAVIAYGKLGGKELGYGSDLDVVFVFDDQQDALDADGQADAGPDTPSPIDAYLLFARKLINWLTLRTAAGELFDIDTALRPNGNSGLLVTSYHAFDDYQRQRGSNTAWTWEHQALTRARWCAGDAGLAERFENTRRGVLSSGRDVAALHEEVVAMRQRLRDAHPCPPEHFDIKHSPGGMIDVEFAVQFLVLAHSHAHPALMDNLGNIALLVRAAQAGLIPADVAEAAGQAYRELRRIQHRARLNEAPTVLSGDALQTALHHRDAVCTLWRAVFGDSAH</sequence>